<evidence type="ECO:0000256" key="1">
    <source>
        <dbReference type="SAM" id="SignalP"/>
    </source>
</evidence>
<dbReference type="PANTHER" id="PTHR33033">
    <property type="entry name" value="POLYNUCLEOTIDYL TRANSFERASE, RIBONUCLEASE H-LIKE SUPERFAMILY PROTEIN-RELATED"/>
    <property type="match status" value="1"/>
</dbReference>
<dbReference type="PANTHER" id="PTHR33033:SF83">
    <property type="entry name" value="REVERSE TRANSCRIPTASE-LIKE PROTEIN"/>
    <property type="match status" value="1"/>
</dbReference>
<dbReference type="InterPro" id="IPR036397">
    <property type="entry name" value="RNaseH_sf"/>
</dbReference>
<dbReference type="InterPro" id="IPR012337">
    <property type="entry name" value="RNaseH-like_sf"/>
</dbReference>
<dbReference type="PROSITE" id="PS50879">
    <property type="entry name" value="RNASE_H_1"/>
    <property type="match status" value="1"/>
</dbReference>
<dbReference type="InParanoid" id="A0A061FRT0"/>
<evidence type="ECO:0000313" key="4">
    <source>
        <dbReference type="Proteomes" id="UP000026915"/>
    </source>
</evidence>
<evidence type="ECO:0000313" key="3">
    <source>
        <dbReference type="EMBL" id="EOY19776.1"/>
    </source>
</evidence>
<dbReference type="InterPro" id="IPR044730">
    <property type="entry name" value="RNase_H-like_dom_plant"/>
</dbReference>
<gene>
    <name evidence="3" type="ORF">TCM_045115</name>
</gene>
<dbReference type="Gramene" id="EOY19776">
    <property type="protein sequence ID" value="EOY19776"/>
    <property type="gene ID" value="TCM_045115"/>
</dbReference>
<sequence length="211" mass="24143">MFFTLQVILLFYKLCRNEVIFRGKSFSPNKMRDIALLRHMLWCRGKWELGHVPADLCLMEPLCSNINTKRKNQRMATNWSTPPPGTLKLNTDGAAKGKPGPVGIGGVIRNHHGFIWGTFSENIGIEDSNFAEFYAIREGISFFFSSPWAATHSLVVENDSANAINWAQHHCKVPWQMKNISNAIETFLRKSTRITFKKPTRLQTDWPKQGY</sequence>
<dbReference type="eggNOG" id="KOG1075">
    <property type="taxonomic scope" value="Eukaryota"/>
</dbReference>
<feature type="domain" description="RNase H type-1" evidence="2">
    <location>
        <begin position="83"/>
        <end position="211"/>
    </location>
</feature>
<dbReference type="HOGENOM" id="CLU_000680_21_0_1"/>
<organism evidence="3 4">
    <name type="scientific">Theobroma cacao</name>
    <name type="common">Cacao</name>
    <name type="synonym">Cocoa</name>
    <dbReference type="NCBI Taxonomy" id="3641"/>
    <lineage>
        <taxon>Eukaryota</taxon>
        <taxon>Viridiplantae</taxon>
        <taxon>Streptophyta</taxon>
        <taxon>Embryophyta</taxon>
        <taxon>Tracheophyta</taxon>
        <taxon>Spermatophyta</taxon>
        <taxon>Magnoliopsida</taxon>
        <taxon>eudicotyledons</taxon>
        <taxon>Gunneridae</taxon>
        <taxon>Pentapetalae</taxon>
        <taxon>rosids</taxon>
        <taxon>malvids</taxon>
        <taxon>Malvales</taxon>
        <taxon>Malvaceae</taxon>
        <taxon>Byttnerioideae</taxon>
        <taxon>Theobroma</taxon>
    </lineage>
</organism>
<dbReference type="GO" id="GO:0004523">
    <property type="term" value="F:RNA-DNA hybrid ribonuclease activity"/>
    <property type="evidence" value="ECO:0007669"/>
    <property type="project" value="InterPro"/>
</dbReference>
<evidence type="ECO:0000259" key="2">
    <source>
        <dbReference type="PROSITE" id="PS50879"/>
    </source>
</evidence>
<dbReference type="SUPFAM" id="SSF53098">
    <property type="entry name" value="Ribonuclease H-like"/>
    <property type="match status" value="1"/>
</dbReference>
<keyword evidence="1" id="KW-0732">Signal</keyword>
<dbReference type="AlphaFoldDB" id="A0A061FRT0"/>
<feature type="chain" id="PRO_5001598585" description="RNase H type-1 domain-containing protein" evidence="1">
    <location>
        <begin position="18"/>
        <end position="211"/>
    </location>
</feature>
<proteinExistence type="predicted"/>
<dbReference type="Proteomes" id="UP000026915">
    <property type="component" value="Chromosome 10"/>
</dbReference>
<reference evidence="3 4" key="1">
    <citation type="journal article" date="2013" name="Genome Biol.">
        <title>The genome sequence of the most widely cultivated cacao type and its use to identify candidate genes regulating pod color.</title>
        <authorList>
            <person name="Motamayor J.C."/>
            <person name="Mockaitis K."/>
            <person name="Schmutz J."/>
            <person name="Haiminen N."/>
            <person name="Iii D.L."/>
            <person name="Cornejo O."/>
            <person name="Findley S.D."/>
            <person name="Zheng P."/>
            <person name="Utro F."/>
            <person name="Royaert S."/>
            <person name="Saski C."/>
            <person name="Jenkins J."/>
            <person name="Podicheti R."/>
            <person name="Zhao M."/>
            <person name="Scheffler B.E."/>
            <person name="Stack J.C."/>
            <person name="Feltus F.A."/>
            <person name="Mustiga G.M."/>
            <person name="Amores F."/>
            <person name="Phillips W."/>
            <person name="Marelli J.P."/>
            <person name="May G.D."/>
            <person name="Shapiro H."/>
            <person name="Ma J."/>
            <person name="Bustamante C.D."/>
            <person name="Schnell R.J."/>
            <person name="Main D."/>
            <person name="Gilbert D."/>
            <person name="Parida L."/>
            <person name="Kuhn D.N."/>
        </authorList>
    </citation>
    <scope>NUCLEOTIDE SEQUENCE [LARGE SCALE GENOMIC DNA]</scope>
    <source>
        <strain evidence="4">cv. Matina 1-6</strain>
    </source>
</reference>
<name>A0A061FRT0_THECC</name>
<dbReference type="EMBL" id="CM001888">
    <property type="protein sequence ID" value="EOY19776.1"/>
    <property type="molecule type" value="Genomic_DNA"/>
</dbReference>
<accession>A0A061FRT0</accession>
<protein>
    <recommendedName>
        <fullName evidence="2">RNase H type-1 domain-containing protein</fullName>
    </recommendedName>
</protein>
<keyword evidence="4" id="KW-1185">Reference proteome</keyword>
<dbReference type="Pfam" id="PF13456">
    <property type="entry name" value="RVT_3"/>
    <property type="match status" value="1"/>
</dbReference>
<feature type="signal peptide" evidence="1">
    <location>
        <begin position="1"/>
        <end position="17"/>
    </location>
</feature>
<dbReference type="Gene3D" id="3.30.420.10">
    <property type="entry name" value="Ribonuclease H-like superfamily/Ribonuclease H"/>
    <property type="match status" value="1"/>
</dbReference>
<dbReference type="CDD" id="cd06222">
    <property type="entry name" value="RNase_H_like"/>
    <property type="match status" value="1"/>
</dbReference>
<dbReference type="InterPro" id="IPR002156">
    <property type="entry name" value="RNaseH_domain"/>
</dbReference>
<dbReference type="GO" id="GO:0003676">
    <property type="term" value="F:nucleic acid binding"/>
    <property type="evidence" value="ECO:0007669"/>
    <property type="project" value="InterPro"/>
</dbReference>